<accession>A0A931CT20</accession>
<evidence type="ECO:0000259" key="8">
    <source>
        <dbReference type="Pfam" id="PF06808"/>
    </source>
</evidence>
<protein>
    <submittedName>
        <fullName evidence="9">TRAP transporter large permease subunit</fullName>
    </submittedName>
</protein>
<gene>
    <name evidence="9" type="ORF">H0S81_01195</name>
</gene>
<dbReference type="InterPro" id="IPR010656">
    <property type="entry name" value="DctM"/>
</dbReference>
<keyword evidence="6 7" id="KW-0472">Membrane</keyword>
<feature type="transmembrane region" description="Helical" evidence="7">
    <location>
        <begin position="312"/>
        <end position="341"/>
    </location>
</feature>
<dbReference type="Pfam" id="PF06808">
    <property type="entry name" value="DctM"/>
    <property type="match status" value="1"/>
</dbReference>
<dbReference type="PIRSF" id="PIRSF006066">
    <property type="entry name" value="HI0050"/>
    <property type="match status" value="1"/>
</dbReference>
<dbReference type="NCBIfam" id="TIGR00786">
    <property type="entry name" value="dctM"/>
    <property type="match status" value="1"/>
</dbReference>
<dbReference type="GO" id="GO:0022857">
    <property type="term" value="F:transmembrane transporter activity"/>
    <property type="evidence" value="ECO:0007669"/>
    <property type="project" value="TreeGrafter"/>
</dbReference>
<feature type="transmembrane region" description="Helical" evidence="7">
    <location>
        <begin position="239"/>
        <end position="258"/>
    </location>
</feature>
<dbReference type="GO" id="GO:0005886">
    <property type="term" value="C:plasma membrane"/>
    <property type="evidence" value="ECO:0007669"/>
    <property type="project" value="UniProtKB-SubCell"/>
</dbReference>
<feature type="transmembrane region" description="Helical" evidence="7">
    <location>
        <begin position="395"/>
        <end position="419"/>
    </location>
</feature>
<dbReference type="PANTHER" id="PTHR33362">
    <property type="entry name" value="SIALIC ACID TRAP TRANSPORTER PERMEASE PROTEIN SIAT-RELATED"/>
    <property type="match status" value="1"/>
</dbReference>
<evidence type="ECO:0000256" key="1">
    <source>
        <dbReference type="ARBA" id="ARBA00004429"/>
    </source>
</evidence>
<keyword evidence="3" id="KW-0997">Cell inner membrane</keyword>
<evidence type="ECO:0000256" key="7">
    <source>
        <dbReference type="SAM" id="Phobius"/>
    </source>
</evidence>
<evidence type="ECO:0000313" key="9">
    <source>
        <dbReference type="EMBL" id="MBG0778535.1"/>
    </source>
</evidence>
<feature type="transmembrane region" description="Helical" evidence="7">
    <location>
        <begin position="216"/>
        <end position="233"/>
    </location>
</feature>
<keyword evidence="4 7" id="KW-0812">Transmembrane</keyword>
<dbReference type="AlphaFoldDB" id="A0A931CT20"/>
<reference evidence="9" key="1">
    <citation type="submission" date="2020-07" db="EMBL/GenBank/DDBJ databases">
        <title>Severe corrosion of carbon steel in oil field produced water can be linked to methanogenic archaea containing a special type of NiFe hydrogenase.</title>
        <authorList>
            <person name="Lahme S."/>
            <person name="Mand J."/>
            <person name="Longwell J."/>
            <person name="Smith R."/>
            <person name="Enning D."/>
        </authorList>
    </citation>
    <scope>NUCLEOTIDE SEQUENCE</scope>
    <source>
        <strain evidence="9">MIC098Bin6</strain>
    </source>
</reference>
<comment type="caution">
    <text evidence="9">The sequence shown here is derived from an EMBL/GenBank/DDBJ whole genome shotgun (WGS) entry which is preliminary data.</text>
</comment>
<keyword evidence="2" id="KW-1003">Cell membrane</keyword>
<feature type="transmembrane region" description="Helical" evidence="7">
    <location>
        <begin position="353"/>
        <end position="375"/>
    </location>
</feature>
<feature type="transmembrane region" description="Helical" evidence="7">
    <location>
        <begin position="46"/>
        <end position="68"/>
    </location>
</feature>
<feature type="transmembrane region" description="Helical" evidence="7">
    <location>
        <begin position="7"/>
        <end position="34"/>
    </location>
</feature>
<dbReference type="Proteomes" id="UP000706172">
    <property type="component" value="Unassembled WGS sequence"/>
</dbReference>
<evidence type="ECO:0000313" key="10">
    <source>
        <dbReference type="Proteomes" id="UP000706172"/>
    </source>
</evidence>
<evidence type="ECO:0000256" key="3">
    <source>
        <dbReference type="ARBA" id="ARBA00022519"/>
    </source>
</evidence>
<evidence type="ECO:0000256" key="2">
    <source>
        <dbReference type="ARBA" id="ARBA00022475"/>
    </source>
</evidence>
<evidence type="ECO:0000256" key="6">
    <source>
        <dbReference type="ARBA" id="ARBA00023136"/>
    </source>
</evidence>
<feature type="transmembrane region" description="Helical" evidence="7">
    <location>
        <begin position="112"/>
        <end position="130"/>
    </location>
</feature>
<organism evidence="9 10">
    <name type="scientific">Desulfotignum balticum</name>
    <dbReference type="NCBI Taxonomy" id="115781"/>
    <lineage>
        <taxon>Bacteria</taxon>
        <taxon>Pseudomonadati</taxon>
        <taxon>Thermodesulfobacteriota</taxon>
        <taxon>Desulfobacteria</taxon>
        <taxon>Desulfobacterales</taxon>
        <taxon>Desulfobacteraceae</taxon>
        <taxon>Desulfotignum</taxon>
    </lineage>
</organism>
<dbReference type="InterPro" id="IPR004681">
    <property type="entry name" value="TRAP_DctM"/>
</dbReference>
<proteinExistence type="predicted"/>
<feature type="transmembrane region" description="Helical" evidence="7">
    <location>
        <begin position="80"/>
        <end position="106"/>
    </location>
</feature>
<name>A0A931CT20_9BACT</name>
<feature type="transmembrane region" description="Helical" evidence="7">
    <location>
        <begin position="169"/>
        <end position="192"/>
    </location>
</feature>
<feature type="domain" description="TRAP C4-dicarboxylate transport system permease DctM subunit" evidence="8">
    <location>
        <begin position="8"/>
        <end position="415"/>
    </location>
</feature>
<dbReference type="EMBL" id="JACCQK010000044">
    <property type="protein sequence ID" value="MBG0778535.1"/>
    <property type="molecule type" value="Genomic_DNA"/>
</dbReference>
<feature type="transmembrane region" description="Helical" evidence="7">
    <location>
        <begin position="137"/>
        <end position="157"/>
    </location>
</feature>
<keyword evidence="5 7" id="KW-1133">Transmembrane helix</keyword>
<feature type="transmembrane region" description="Helical" evidence="7">
    <location>
        <begin position="270"/>
        <end position="292"/>
    </location>
</feature>
<sequence>MILFIGLCFTVLLFSGVPIAVILGVTTLMSLVFFSNTPLTIITQQLFNALDQFVLLAIPFFILAGAIMTRGGIARRLINFVNALVGWFPGGLAMAGILGCIFFAAISGSSPATVVAIGAIMIPALIKAGYGEKFSLGLITVSGSLGIVIPPSIPMILYCLVMNVSVAEIFMAGVMPGLLIGFSLMVYTFFVAKKHNWRIDQNASVARLIETGKDGIWALMLPFIVLGGIYSGVFTPTEAAAVSVVYALFVEMVIYKEFGIKDLTDVCREAAILSACLLFILSCAMTFIWLLTAEQIPHHLADIIIRYIDTPWMFLLTVNLLFLILGCFMDDVSAMLVLAPLFLETLNRYGIDLVHFGIVMVLNIQMGMLTPPFGLNLFVASGITKAPIVTIARGVAPFLVIMLACLMLVTYIPWISLALPHWLLK</sequence>
<evidence type="ECO:0000256" key="4">
    <source>
        <dbReference type="ARBA" id="ARBA00022692"/>
    </source>
</evidence>
<dbReference type="PANTHER" id="PTHR33362:SF5">
    <property type="entry name" value="C4-DICARBOXYLATE TRAP TRANSPORTER LARGE PERMEASE PROTEIN DCTM"/>
    <property type="match status" value="1"/>
</dbReference>
<evidence type="ECO:0000256" key="5">
    <source>
        <dbReference type="ARBA" id="ARBA00022989"/>
    </source>
</evidence>
<comment type="subcellular location">
    <subcellularLocation>
        <location evidence="1">Cell inner membrane</location>
        <topology evidence="1">Multi-pass membrane protein</topology>
    </subcellularLocation>
</comment>